<keyword evidence="2" id="KW-1133">Transmembrane helix</keyword>
<reference evidence="3 4" key="1">
    <citation type="journal article" date="2022" name="Nat. Ecol. Evol.">
        <title>A masculinizing supergene underlies an exaggerated male reproductive morph in a spider.</title>
        <authorList>
            <person name="Hendrickx F."/>
            <person name="De Corte Z."/>
            <person name="Sonet G."/>
            <person name="Van Belleghem S.M."/>
            <person name="Kostlbacher S."/>
            <person name="Vangestel C."/>
        </authorList>
    </citation>
    <scope>NUCLEOTIDE SEQUENCE [LARGE SCALE GENOMIC DNA]</scope>
    <source>
        <strain evidence="3">W744_W776</strain>
    </source>
</reference>
<feature type="compositionally biased region" description="Acidic residues" evidence="1">
    <location>
        <begin position="88"/>
        <end position="97"/>
    </location>
</feature>
<gene>
    <name evidence="3" type="ORF">JTE90_013988</name>
</gene>
<feature type="compositionally biased region" description="Basic and acidic residues" evidence="1">
    <location>
        <begin position="582"/>
        <end position="594"/>
    </location>
</feature>
<protein>
    <submittedName>
        <fullName evidence="3">Uncharacterized protein</fullName>
    </submittedName>
</protein>
<feature type="transmembrane region" description="Helical" evidence="2">
    <location>
        <begin position="12"/>
        <end position="30"/>
    </location>
</feature>
<sequence length="646" mass="76946">MQEIFSLATKYSGFILLFIIFGIALFSYFSRCRNKSKSSNYKEKKLSKRILFKKKLYENSNNVAVDMPPKTKPKTLISESESSYDQNTSEDENSIEDDTFGYRNLRADIVRVQCVENYAQTDDLEKDASIQADIVPKVIFNSPPRKPTIEMESSQEDPRLEYWNEPYQDVVEKQYMDDSDKDYESCVTFVSTRSRFDEATFNEILALQSSSQRYDANDVGCLEERAYRISRWLDDRETSTRSNNYIRNLSPVRIRNFSGTSNAKFKHDRRPRFYSDDFSEINHESKHWEHWKDASPVRKAYPEQFITTQNYRILGPTKDCYEARRHRIQEIEYPSEKDGKNIWIQESAKPDIRKLEYDRRNGVERERTLKGGDRISENWNRNRFSEMKQMKYCTKQQNHGSGRQQNKLWNTHKNTSRIPDRRMESDEQHTTWRLQPKKDCIQKQEVRFDNRKCREENCVHRNQYQNFENFECENHKKLNLTGNRLEGRIFETPNRRSDNVEVYHIRQLMDTANNHYNNFSDGSEKKAVLLRNHNDGYSCDYDSSKRRTAQEGIPLEKYKLSHPKNDKKILKHDDTSMNNPKNFEKKSPAREPENISRPVPAREKKRLSNYLKHQFNNLDDDTLRKSFRMVQDLKETLEKRGDTKLH</sequence>
<name>A0AAV6UDX1_9ARAC</name>
<evidence type="ECO:0000256" key="2">
    <source>
        <dbReference type="SAM" id="Phobius"/>
    </source>
</evidence>
<keyword evidence="2" id="KW-0472">Membrane</keyword>
<evidence type="ECO:0000313" key="4">
    <source>
        <dbReference type="Proteomes" id="UP000827092"/>
    </source>
</evidence>
<organism evidence="3 4">
    <name type="scientific">Oedothorax gibbosus</name>
    <dbReference type="NCBI Taxonomy" id="931172"/>
    <lineage>
        <taxon>Eukaryota</taxon>
        <taxon>Metazoa</taxon>
        <taxon>Ecdysozoa</taxon>
        <taxon>Arthropoda</taxon>
        <taxon>Chelicerata</taxon>
        <taxon>Arachnida</taxon>
        <taxon>Araneae</taxon>
        <taxon>Araneomorphae</taxon>
        <taxon>Entelegynae</taxon>
        <taxon>Araneoidea</taxon>
        <taxon>Linyphiidae</taxon>
        <taxon>Erigoninae</taxon>
        <taxon>Oedothorax</taxon>
    </lineage>
</organism>
<feature type="compositionally biased region" description="Basic and acidic residues" evidence="1">
    <location>
        <begin position="559"/>
        <end position="575"/>
    </location>
</feature>
<proteinExistence type="predicted"/>
<accession>A0AAV6UDX1</accession>
<keyword evidence="4" id="KW-1185">Reference proteome</keyword>
<dbReference type="EMBL" id="JAFNEN010000483">
    <property type="protein sequence ID" value="KAG8182058.1"/>
    <property type="molecule type" value="Genomic_DNA"/>
</dbReference>
<feature type="region of interest" description="Disordered" evidence="1">
    <location>
        <begin position="63"/>
        <end position="97"/>
    </location>
</feature>
<keyword evidence="2" id="KW-0812">Transmembrane</keyword>
<evidence type="ECO:0000256" key="1">
    <source>
        <dbReference type="SAM" id="MobiDB-lite"/>
    </source>
</evidence>
<dbReference type="Proteomes" id="UP000827092">
    <property type="component" value="Unassembled WGS sequence"/>
</dbReference>
<feature type="compositionally biased region" description="Polar residues" evidence="1">
    <location>
        <begin position="77"/>
        <end position="87"/>
    </location>
</feature>
<comment type="caution">
    <text evidence="3">The sequence shown here is derived from an EMBL/GenBank/DDBJ whole genome shotgun (WGS) entry which is preliminary data.</text>
</comment>
<dbReference type="AlphaFoldDB" id="A0AAV6UDX1"/>
<feature type="region of interest" description="Disordered" evidence="1">
    <location>
        <begin position="559"/>
        <end position="603"/>
    </location>
</feature>
<evidence type="ECO:0000313" key="3">
    <source>
        <dbReference type="EMBL" id="KAG8182058.1"/>
    </source>
</evidence>